<name>A0ABQ1WIU7_9FLAO</name>
<evidence type="ECO:0000313" key="1">
    <source>
        <dbReference type="EMBL" id="GGG31986.1"/>
    </source>
</evidence>
<reference evidence="2" key="1">
    <citation type="journal article" date="2019" name="Int. J. Syst. Evol. Microbiol.">
        <title>The Global Catalogue of Microorganisms (GCM) 10K type strain sequencing project: providing services to taxonomists for standard genome sequencing and annotation.</title>
        <authorList>
            <consortium name="The Broad Institute Genomics Platform"/>
            <consortium name="The Broad Institute Genome Sequencing Center for Infectious Disease"/>
            <person name="Wu L."/>
            <person name="Ma J."/>
        </authorList>
    </citation>
    <scope>NUCLEOTIDE SEQUENCE [LARGE SCALE GENOMIC DNA]</scope>
    <source>
        <strain evidence="2">CGMCC 1.15422</strain>
    </source>
</reference>
<evidence type="ECO:0000313" key="2">
    <source>
        <dbReference type="Proteomes" id="UP000605733"/>
    </source>
</evidence>
<dbReference type="EMBL" id="BMIX01000002">
    <property type="protein sequence ID" value="GGG31986.1"/>
    <property type="molecule type" value="Genomic_DNA"/>
</dbReference>
<keyword evidence="2" id="KW-1185">Reference proteome</keyword>
<gene>
    <name evidence="1" type="ORF">GCM10011532_14320</name>
</gene>
<protein>
    <submittedName>
        <fullName evidence="1">Uncharacterized protein</fullName>
    </submittedName>
</protein>
<sequence length="86" mass="10309">MFPNQKPNNMKGSSGKRRLVKKYVSDFIFSEKTRFVLDGTNYQFSNDEPGGKFIKFRFEKSPSRKKRKYVFKCIYKMMRNFQSSLN</sequence>
<organism evidence="1 2">
    <name type="scientific">Christiangramia forsetii</name>
    <dbReference type="NCBI Taxonomy" id="411153"/>
    <lineage>
        <taxon>Bacteria</taxon>
        <taxon>Pseudomonadati</taxon>
        <taxon>Bacteroidota</taxon>
        <taxon>Flavobacteriia</taxon>
        <taxon>Flavobacteriales</taxon>
        <taxon>Flavobacteriaceae</taxon>
        <taxon>Christiangramia</taxon>
    </lineage>
</organism>
<proteinExistence type="predicted"/>
<dbReference type="Proteomes" id="UP000605733">
    <property type="component" value="Unassembled WGS sequence"/>
</dbReference>
<accession>A0ABQ1WIU7</accession>
<comment type="caution">
    <text evidence="1">The sequence shown here is derived from an EMBL/GenBank/DDBJ whole genome shotgun (WGS) entry which is preliminary data.</text>
</comment>